<dbReference type="Proteomes" id="UP000838763">
    <property type="component" value="Unassembled WGS sequence"/>
</dbReference>
<evidence type="ECO:0000256" key="7">
    <source>
        <dbReference type="SAM" id="MobiDB-lite"/>
    </source>
</evidence>
<organism evidence="9 10">
    <name type="scientific">Parascedosporium putredinis</name>
    <dbReference type="NCBI Taxonomy" id="1442378"/>
    <lineage>
        <taxon>Eukaryota</taxon>
        <taxon>Fungi</taxon>
        <taxon>Dikarya</taxon>
        <taxon>Ascomycota</taxon>
        <taxon>Pezizomycotina</taxon>
        <taxon>Sordariomycetes</taxon>
        <taxon>Hypocreomycetidae</taxon>
        <taxon>Microascales</taxon>
        <taxon>Microascaceae</taxon>
        <taxon>Parascedosporium</taxon>
    </lineage>
</organism>
<dbReference type="PANTHER" id="PTHR44019">
    <property type="entry name" value="WD REPEAT-CONTAINING PROTEIN 55"/>
    <property type="match status" value="1"/>
</dbReference>
<dbReference type="AlphaFoldDB" id="A0A9P1H201"/>
<evidence type="ECO:0000256" key="4">
    <source>
        <dbReference type="ARBA" id="ARBA00039238"/>
    </source>
</evidence>
<evidence type="ECO:0000256" key="2">
    <source>
        <dbReference type="ARBA" id="ARBA00022574"/>
    </source>
</evidence>
<evidence type="ECO:0000259" key="8">
    <source>
        <dbReference type="Pfam" id="PF12894"/>
    </source>
</evidence>
<dbReference type="InterPro" id="IPR036322">
    <property type="entry name" value="WD40_repeat_dom_sf"/>
</dbReference>
<keyword evidence="10" id="KW-1185">Reference proteome</keyword>
<keyword evidence="2 6" id="KW-0853">WD repeat</keyword>
<comment type="caution">
    <text evidence="9">The sequence shown here is derived from an EMBL/GenBank/DDBJ whole genome shotgun (WGS) entry which is preliminary data.</text>
</comment>
<name>A0A9P1H201_9PEZI</name>
<comment type="similarity">
    <text evidence="1">Belongs to the WD repeat WDR55 family.</text>
</comment>
<dbReference type="SUPFAM" id="SSF50978">
    <property type="entry name" value="WD40 repeat-like"/>
    <property type="match status" value="1"/>
</dbReference>
<protein>
    <recommendedName>
        <fullName evidence="4">WD repeat-containing protein JIP5</fullName>
    </recommendedName>
    <alternativeName>
        <fullName evidence="5">WD repeat-containing protein jip5</fullName>
    </alternativeName>
</protein>
<dbReference type="SMART" id="SM00320">
    <property type="entry name" value="WD40"/>
    <property type="match status" value="4"/>
</dbReference>
<keyword evidence="3" id="KW-0677">Repeat</keyword>
<dbReference type="Gene3D" id="2.130.10.10">
    <property type="entry name" value="YVTN repeat-like/Quinoprotein amine dehydrogenase"/>
    <property type="match status" value="2"/>
</dbReference>
<gene>
    <name evidence="9" type="ORF">PPNO1_LOCUS4245</name>
</gene>
<dbReference type="InterPro" id="IPR024977">
    <property type="entry name" value="Apc4-like_WD40_dom"/>
</dbReference>
<sequence length="440" mass="47440">MFESVCSLPLSGDVFAQAVHPTEPLVAVGLFNGRVKCFRLPPTTGGGSSVSEDDAETSILSDGRATIDTIWETKRHKRSCRALTYSPDGDFMFSAGSDGIVKHFSSSSGRVASKVLVPKFANQEDAPSILHAIDPQHILLGTDAGALHIFDLRQDGLAGKAARTSFPHTDYISSIVPLPPKAATEKGGGGDGASVFPKQWVTTGGTTLAVTDIRSGTLVRSDDQEDDLLVLTMWDRGSWDDQQERVIVDTGRGGGDSIDAVALIPEEAGYGKKLFAAVGDGSLRLVDLIKREVDITATLRHDDQEGAIAIDFDCYGRMITAGGSIVKIWEDLTELQIADSDDEDEDEEDGSESDDDDDDDDGDDDDEEEGDDSSDNGKAAKNKKKRAREESSDDSDDSDDDSADERERERQEKQRKRREAIAARLGPMGAHGVLKFDGLD</sequence>
<dbReference type="InterPro" id="IPR001680">
    <property type="entry name" value="WD40_rpt"/>
</dbReference>
<reference evidence="9" key="1">
    <citation type="submission" date="2022-11" db="EMBL/GenBank/DDBJ databases">
        <authorList>
            <person name="Scott C."/>
            <person name="Bruce N."/>
        </authorList>
    </citation>
    <scope>NUCLEOTIDE SEQUENCE</scope>
</reference>
<evidence type="ECO:0000256" key="5">
    <source>
        <dbReference type="ARBA" id="ARBA00039514"/>
    </source>
</evidence>
<feature type="compositionally biased region" description="Acidic residues" evidence="7">
    <location>
        <begin position="391"/>
        <end position="404"/>
    </location>
</feature>
<dbReference type="PROSITE" id="PS50082">
    <property type="entry name" value="WD_REPEATS_2"/>
    <property type="match status" value="1"/>
</dbReference>
<dbReference type="InterPro" id="IPR015943">
    <property type="entry name" value="WD40/YVTN_repeat-like_dom_sf"/>
</dbReference>
<dbReference type="Pfam" id="PF12894">
    <property type="entry name" value="ANAPC4_WD40"/>
    <property type="match status" value="1"/>
</dbReference>
<proteinExistence type="inferred from homology"/>
<feature type="region of interest" description="Disordered" evidence="7">
    <location>
        <begin position="337"/>
        <end position="440"/>
    </location>
</feature>
<evidence type="ECO:0000313" key="10">
    <source>
        <dbReference type="Proteomes" id="UP000838763"/>
    </source>
</evidence>
<dbReference type="InterPro" id="IPR050505">
    <property type="entry name" value="WDR55/POC1"/>
</dbReference>
<feature type="compositionally biased region" description="Acidic residues" evidence="7">
    <location>
        <begin position="339"/>
        <end position="374"/>
    </location>
</feature>
<dbReference type="PANTHER" id="PTHR44019:SF20">
    <property type="entry name" value="WD REPEAT-CONTAINING PROTEIN 55"/>
    <property type="match status" value="1"/>
</dbReference>
<accession>A0A9P1H201</accession>
<evidence type="ECO:0000256" key="6">
    <source>
        <dbReference type="PROSITE-ProRule" id="PRU00221"/>
    </source>
</evidence>
<feature type="repeat" description="WD" evidence="6">
    <location>
        <begin position="73"/>
        <end position="114"/>
    </location>
</feature>
<dbReference type="EMBL" id="CALLCH030000011">
    <property type="protein sequence ID" value="CAI4214511.1"/>
    <property type="molecule type" value="Genomic_DNA"/>
</dbReference>
<feature type="domain" description="Anaphase-promoting complex subunit 4-like WD40" evidence="8">
    <location>
        <begin position="64"/>
        <end position="115"/>
    </location>
</feature>
<evidence type="ECO:0000256" key="3">
    <source>
        <dbReference type="ARBA" id="ARBA00022737"/>
    </source>
</evidence>
<evidence type="ECO:0000256" key="1">
    <source>
        <dbReference type="ARBA" id="ARBA00007625"/>
    </source>
</evidence>
<evidence type="ECO:0000313" key="9">
    <source>
        <dbReference type="EMBL" id="CAI4214511.1"/>
    </source>
</evidence>
<dbReference type="OrthoDB" id="2288928at2759"/>